<dbReference type="PANTHER" id="PTHR34378">
    <property type="entry name" value="GLUTAMATE--CYSTEINE LIGASE, CHLOROPLASTIC"/>
    <property type="match status" value="1"/>
</dbReference>
<dbReference type="InterPro" id="IPR017809">
    <property type="entry name" value="EgtA_Actinobacteria"/>
</dbReference>
<dbReference type="RefSeq" id="WP_246449942.1">
    <property type="nucleotide sequence ID" value="NZ_JACBZD010000001.1"/>
</dbReference>
<dbReference type="GO" id="GO:0004357">
    <property type="term" value="F:glutamate-cysteine ligase activity"/>
    <property type="evidence" value="ECO:0007669"/>
    <property type="project" value="UniProtKB-UniRule"/>
</dbReference>
<dbReference type="HAMAP" id="MF_02034">
    <property type="entry name" value="EgtA"/>
    <property type="match status" value="1"/>
</dbReference>
<evidence type="ECO:0000313" key="8">
    <source>
        <dbReference type="Proteomes" id="UP000567795"/>
    </source>
</evidence>
<comment type="caution">
    <text evidence="7">The sequence shown here is derived from an EMBL/GenBank/DDBJ whole genome shotgun (WGS) entry which is preliminary data.</text>
</comment>
<feature type="region of interest" description="Disordered" evidence="6">
    <location>
        <begin position="1"/>
        <end position="41"/>
    </location>
</feature>
<dbReference type="GO" id="GO:0005524">
    <property type="term" value="F:ATP binding"/>
    <property type="evidence" value="ECO:0007669"/>
    <property type="project" value="UniProtKB-UniRule"/>
</dbReference>
<proteinExistence type="inferred from homology"/>
<feature type="compositionally biased region" description="Basic residues" evidence="6">
    <location>
        <begin position="319"/>
        <end position="328"/>
    </location>
</feature>
<evidence type="ECO:0000256" key="3">
    <source>
        <dbReference type="ARBA" id="ARBA00022840"/>
    </source>
</evidence>
<feature type="compositionally biased region" description="Low complexity" evidence="6">
    <location>
        <begin position="335"/>
        <end position="347"/>
    </location>
</feature>
<dbReference type="Gene3D" id="3.30.590.20">
    <property type="match status" value="1"/>
</dbReference>
<dbReference type="GO" id="GO:0006750">
    <property type="term" value="P:glutathione biosynthetic process"/>
    <property type="evidence" value="ECO:0007669"/>
    <property type="project" value="InterPro"/>
</dbReference>
<gene>
    <name evidence="5" type="primary">egtA</name>
    <name evidence="7" type="ORF">FHU37_003333</name>
</gene>
<keyword evidence="2 5" id="KW-0547">Nucleotide-binding</keyword>
<dbReference type="EMBL" id="JACBZD010000001">
    <property type="protein sequence ID" value="NYI06390.1"/>
    <property type="molecule type" value="Genomic_DNA"/>
</dbReference>
<keyword evidence="8" id="KW-1185">Reference proteome</keyword>
<accession>A0A852ZYS9</accession>
<keyword evidence="1 5" id="KW-0436">Ligase</keyword>
<dbReference type="UniPathway" id="UPA01014"/>
<evidence type="ECO:0000256" key="2">
    <source>
        <dbReference type="ARBA" id="ARBA00022741"/>
    </source>
</evidence>
<comment type="similarity">
    <text evidence="5">Belongs to the glutamate--cysteine ligase type 2 family. EgtA subfamily.</text>
</comment>
<feature type="compositionally biased region" description="Basic and acidic residues" evidence="6">
    <location>
        <begin position="1"/>
        <end position="15"/>
    </location>
</feature>
<sequence length="561" mass="58487">MVRRAAAEETGRAGRPEALGSSTAPTSPDAEAVAESADAGAGAGAADAADAAVEADAERGAAVLTEAEAERHVAAVCLTAGPPRLLGVELEWLVHDLHDPALPLAPERLAAATAAVGALPGGSRLTTEPGGQLEISSRPAPTLAACLTATGHDVDRLRTALRAHGLAATGLGVDPRRPPRRLLEHPRYVAMEGYFDRANPWGRAMMCSTASVQICVDAGDEGRGPSGLRWRWWLAHALGPVLVAAFANSPLRLGRPTGLRSTRQFVWSRLDPGRTSAPGPYAPGPYAPGSPHGRVPPLPGSASADGWRPPGDAGTFRRMPGHAARRSAGRPPVVDAAGPTALPALPADPDRAGDPREQWARYALNAPVLCVRSAPGRPWTAPPGLTFRRWITGGGDRPPTLADLDYHLTTLFPPVRPHGHLELRMIDAQPDDGWTVPLTLVDALLADPAAGGAAAEALLELAGRAGAGAGTEARPGAEARPPRDPLWTAAARHGLADPALHRAALACFAAARDALPRLGAPAAARRALDAFAERYVEPGRCPADDHLDRLHPLDHPTEDPW</sequence>
<dbReference type="InterPro" id="IPR006336">
    <property type="entry name" value="GCS2"/>
</dbReference>
<dbReference type="SUPFAM" id="SSF55931">
    <property type="entry name" value="Glutamine synthetase/guanido kinase"/>
    <property type="match status" value="1"/>
</dbReference>
<evidence type="ECO:0000256" key="1">
    <source>
        <dbReference type="ARBA" id="ARBA00022598"/>
    </source>
</evidence>
<dbReference type="InterPro" id="IPR035434">
    <property type="entry name" value="GCL_bact_plant"/>
</dbReference>
<feature type="region of interest" description="Disordered" evidence="6">
    <location>
        <begin position="542"/>
        <end position="561"/>
    </location>
</feature>
<dbReference type="GO" id="GO:0052699">
    <property type="term" value="P:ergothioneine biosynthetic process"/>
    <property type="evidence" value="ECO:0007669"/>
    <property type="project" value="UniProtKB-UniRule"/>
</dbReference>
<organism evidence="7 8">
    <name type="scientific">Allostreptomyces psammosilenae</name>
    <dbReference type="NCBI Taxonomy" id="1892865"/>
    <lineage>
        <taxon>Bacteria</taxon>
        <taxon>Bacillati</taxon>
        <taxon>Actinomycetota</taxon>
        <taxon>Actinomycetes</taxon>
        <taxon>Kitasatosporales</taxon>
        <taxon>Streptomycetaceae</taxon>
        <taxon>Allostreptomyces</taxon>
    </lineage>
</organism>
<dbReference type="EC" id="6.3.2.2" evidence="5"/>
<protein>
    <recommendedName>
        <fullName evidence="5">Glutamate--cysteine ligase EgtA</fullName>
        <ecNumber evidence="5">6.3.2.2</ecNumber>
    </recommendedName>
    <alternativeName>
        <fullName evidence="5">Gamma-glutamylcysteine synthase</fullName>
        <shortName evidence="5">GCS</shortName>
        <shortName evidence="5">Gamma-ECS</shortName>
    </alternativeName>
</protein>
<dbReference type="Proteomes" id="UP000567795">
    <property type="component" value="Unassembled WGS sequence"/>
</dbReference>
<evidence type="ECO:0000256" key="6">
    <source>
        <dbReference type="SAM" id="MobiDB-lite"/>
    </source>
</evidence>
<reference evidence="7 8" key="1">
    <citation type="submission" date="2020-07" db="EMBL/GenBank/DDBJ databases">
        <title>Sequencing the genomes of 1000 actinobacteria strains.</title>
        <authorList>
            <person name="Klenk H.-P."/>
        </authorList>
    </citation>
    <scope>NUCLEOTIDE SEQUENCE [LARGE SCALE GENOMIC DNA]</scope>
    <source>
        <strain evidence="7 8">DSM 42178</strain>
    </source>
</reference>
<evidence type="ECO:0000256" key="5">
    <source>
        <dbReference type="HAMAP-Rule" id="MF_02034"/>
    </source>
</evidence>
<dbReference type="Pfam" id="PF04107">
    <property type="entry name" value="GCS2"/>
    <property type="match status" value="2"/>
</dbReference>
<name>A0A852ZYS9_9ACTN</name>
<comment type="function">
    <text evidence="5">Catalyzes the synthesis of gamma-glutamylcysteine (gamma-GC). This compound is used as substrate for the biosynthesis of the low-molecular thiol compound ergothioneine.</text>
</comment>
<evidence type="ECO:0000313" key="7">
    <source>
        <dbReference type="EMBL" id="NYI06390.1"/>
    </source>
</evidence>
<dbReference type="AlphaFoldDB" id="A0A852ZYS9"/>
<dbReference type="InterPro" id="IPR014746">
    <property type="entry name" value="Gln_synth/guanido_kin_cat_dom"/>
</dbReference>
<feature type="compositionally biased region" description="Low complexity" evidence="6">
    <location>
        <begin position="30"/>
        <end position="41"/>
    </location>
</feature>
<feature type="compositionally biased region" description="Pro residues" evidence="6">
    <location>
        <begin position="280"/>
        <end position="299"/>
    </location>
</feature>
<dbReference type="PANTHER" id="PTHR34378:SF1">
    <property type="entry name" value="GLUTAMATE--CYSTEINE LIGASE, CHLOROPLASTIC"/>
    <property type="match status" value="1"/>
</dbReference>
<comment type="pathway">
    <text evidence="5">Amino-acid biosynthesis; ergothioneine biosynthesis.</text>
</comment>
<evidence type="ECO:0000256" key="4">
    <source>
        <dbReference type="ARBA" id="ARBA00048819"/>
    </source>
</evidence>
<feature type="region of interest" description="Disordered" evidence="6">
    <location>
        <begin position="270"/>
        <end position="352"/>
    </location>
</feature>
<keyword evidence="3 5" id="KW-0067">ATP-binding</keyword>
<comment type="catalytic activity">
    <reaction evidence="4 5">
        <text>L-cysteine + L-glutamate + ATP = gamma-L-glutamyl-L-cysteine + ADP + phosphate + H(+)</text>
        <dbReference type="Rhea" id="RHEA:13285"/>
        <dbReference type="ChEBI" id="CHEBI:15378"/>
        <dbReference type="ChEBI" id="CHEBI:29985"/>
        <dbReference type="ChEBI" id="CHEBI:30616"/>
        <dbReference type="ChEBI" id="CHEBI:35235"/>
        <dbReference type="ChEBI" id="CHEBI:43474"/>
        <dbReference type="ChEBI" id="CHEBI:58173"/>
        <dbReference type="ChEBI" id="CHEBI:456216"/>
        <dbReference type="EC" id="6.3.2.2"/>
    </reaction>
</comment>